<dbReference type="Pfam" id="PF00196">
    <property type="entry name" value="GerE"/>
    <property type="match status" value="1"/>
</dbReference>
<keyword evidence="3" id="KW-0804">Transcription</keyword>
<dbReference type="CDD" id="cd06170">
    <property type="entry name" value="LuxR_C_like"/>
    <property type="match status" value="1"/>
</dbReference>
<proteinExistence type="predicted"/>
<dbReference type="PRINTS" id="PR00038">
    <property type="entry name" value="HTHLUXR"/>
</dbReference>
<evidence type="ECO:0000256" key="3">
    <source>
        <dbReference type="ARBA" id="ARBA00023163"/>
    </source>
</evidence>
<dbReference type="Gene3D" id="1.10.10.10">
    <property type="entry name" value="Winged helix-like DNA-binding domain superfamily/Winged helix DNA-binding domain"/>
    <property type="match status" value="1"/>
</dbReference>
<dbReference type="InterPro" id="IPR016032">
    <property type="entry name" value="Sig_transdc_resp-reg_C-effctor"/>
</dbReference>
<dbReference type="EMBL" id="JAGINU010000001">
    <property type="protein sequence ID" value="MBP2366928.1"/>
    <property type="molecule type" value="Genomic_DNA"/>
</dbReference>
<comment type="caution">
    <text evidence="5">The sequence shown here is derived from an EMBL/GenBank/DDBJ whole genome shotgun (WGS) entry which is preliminary data.</text>
</comment>
<keyword evidence="6" id="KW-1185">Reference proteome</keyword>
<name>A0ABS4VSL6_9PSEU</name>
<sequence>MTNSDGAELTSARHEELRRLFALLRRAGARHATSRPERLGPLVSSVLALACARTPEAGTEVLTAREVDVLALTAIGGRNRDTADHLGISPETVKSYLRSAMAKLDAHTRHAAVQVARERNVIP</sequence>
<protein>
    <submittedName>
        <fullName evidence="5">DNA-binding CsgD family transcriptional regulator</fullName>
    </submittedName>
</protein>
<reference evidence="5 6" key="1">
    <citation type="submission" date="2021-03" db="EMBL/GenBank/DDBJ databases">
        <title>Sequencing the genomes of 1000 actinobacteria strains.</title>
        <authorList>
            <person name="Klenk H.-P."/>
        </authorList>
    </citation>
    <scope>NUCLEOTIDE SEQUENCE [LARGE SCALE GENOMIC DNA]</scope>
    <source>
        <strain evidence="5 6">DSM 45256</strain>
    </source>
</reference>
<dbReference type="GO" id="GO:0003677">
    <property type="term" value="F:DNA binding"/>
    <property type="evidence" value="ECO:0007669"/>
    <property type="project" value="UniProtKB-KW"/>
</dbReference>
<evidence type="ECO:0000313" key="5">
    <source>
        <dbReference type="EMBL" id="MBP2366928.1"/>
    </source>
</evidence>
<dbReference type="InterPro" id="IPR036388">
    <property type="entry name" value="WH-like_DNA-bd_sf"/>
</dbReference>
<evidence type="ECO:0000256" key="1">
    <source>
        <dbReference type="ARBA" id="ARBA00023015"/>
    </source>
</evidence>
<dbReference type="PROSITE" id="PS50043">
    <property type="entry name" value="HTH_LUXR_2"/>
    <property type="match status" value="1"/>
</dbReference>
<organism evidence="5 6">
    <name type="scientific">Pseudonocardia parietis</name>
    <dbReference type="NCBI Taxonomy" id="570936"/>
    <lineage>
        <taxon>Bacteria</taxon>
        <taxon>Bacillati</taxon>
        <taxon>Actinomycetota</taxon>
        <taxon>Actinomycetes</taxon>
        <taxon>Pseudonocardiales</taxon>
        <taxon>Pseudonocardiaceae</taxon>
        <taxon>Pseudonocardia</taxon>
    </lineage>
</organism>
<dbReference type="PANTHER" id="PTHR44688">
    <property type="entry name" value="DNA-BINDING TRANSCRIPTIONAL ACTIVATOR DEVR_DOSR"/>
    <property type="match status" value="1"/>
</dbReference>
<gene>
    <name evidence="5" type="ORF">JOF36_002624</name>
</gene>
<keyword evidence="2 5" id="KW-0238">DNA-binding</keyword>
<keyword evidence="1" id="KW-0805">Transcription regulation</keyword>
<dbReference type="PANTHER" id="PTHR44688:SF16">
    <property type="entry name" value="DNA-BINDING TRANSCRIPTIONAL ACTIVATOR DEVR_DOSR"/>
    <property type="match status" value="1"/>
</dbReference>
<accession>A0ABS4VSL6</accession>
<dbReference type="Proteomes" id="UP001519295">
    <property type="component" value="Unassembled WGS sequence"/>
</dbReference>
<dbReference type="SMART" id="SM00421">
    <property type="entry name" value="HTH_LUXR"/>
    <property type="match status" value="1"/>
</dbReference>
<evidence type="ECO:0000259" key="4">
    <source>
        <dbReference type="PROSITE" id="PS50043"/>
    </source>
</evidence>
<dbReference type="InterPro" id="IPR000792">
    <property type="entry name" value="Tscrpt_reg_LuxR_C"/>
</dbReference>
<evidence type="ECO:0000313" key="6">
    <source>
        <dbReference type="Proteomes" id="UP001519295"/>
    </source>
</evidence>
<feature type="domain" description="HTH luxR-type" evidence="4">
    <location>
        <begin position="55"/>
        <end position="120"/>
    </location>
</feature>
<evidence type="ECO:0000256" key="2">
    <source>
        <dbReference type="ARBA" id="ARBA00023125"/>
    </source>
</evidence>
<dbReference type="SUPFAM" id="SSF46894">
    <property type="entry name" value="C-terminal effector domain of the bipartite response regulators"/>
    <property type="match status" value="1"/>
</dbReference>
<dbReference type="RefSeq" id="WP_307862351.1">
    <property type="nucleotide sequence ID" value="NZ_JAGINU010000001.1"/>
</dbReference>